<keyword evidence="4" id="KW-0963">Cytoplasm</keyword>
<dbReference type="FunFam" id="1.10.8.720:FF:000002">
    <property type="entry name" value="Dynein heavy chain 9, axonemal"/>
    <property type="match status" value="1"/>
</dbReference>
<dbReference type="CDD" id="cd00102">
    <property type="entry name" value="IPT"/>
    <property type="match status" value="1"/>
</dbReference>
<keyword evidence="10 16" id="KW-0175">Coiled coil</keyword>
<dbReference type="InterPro" id="IPR041228">
    <property type="entry name" value="Dynein_C"/>
</dbReference>
<dbReference type="InterPro" id="IPR004273">
    <property type="entry name" value="Dynein_heavy_D6_P-loop"/>
</dbReference>
<dbReference type="Gene3D" id="1.10.8.720">
    <property type="entry name" value="Region D6 of dynein motor"/>
    <property type="match status" value="1"/>
</dbReference>
<name>A0ABD3QB63_9STRA</name>
<dbReference type="InterPro" id="IPR017868">
    <property type="entry name" value="Filamin/ABP280_repeat-like"/>
</dbReference>
<dbReference type="InterPro" id="IPR043157">
    <property type="entry name" value="Dynein_AAA1S"/>
</dbReference>
<dbReference type="GO" id="GO:0030286">
    <property type="term" value="C:dynein complex"/>
    <property type="evidence" value="ECO:0007669"/>
    <property type="project" value="UniProtKB-KW"/>
</dbReference>
<keyword evidence="17" id="KW-1133">Transmembrane helix</keyword>
<dbReference type="InterPro" id="IPR041658">
    <property type="entry name" value="AAA_lid_11"/>
</dbReference>
<keyword evidence="3" id="KW-0880">Kelch repeat</keyword>
<dbReference type="Pfam" id="PF18199">
    <property type="entry name" value="Dynein_C"/>
    <property type="match status" value="1"/>
</dbReference>
<dbReference type="Gene3D" id="3.40.50.300">
    <property type="entry name" value="P-loop containing nucleotide triphosphate hydrolases"/>
    <property type="match status" value="5"/>
</dbReference>
<dbReference type="FunFam" id="3.40.50.300:FF:002141">
    <property type="entry name" value="Dynein heavy chain"/>
    <property type="match status" value="1"/>
</dbReference>
<evidence type="ECO:0000256" key="1">
    <source>
        <dbReference type="ARBA" id="ARBA00004430"/>
    </source>
</evidence>
<keyword evidence="17" id="KW-0812">Transmembrane</keyword>
<gene>
    <name evidence="19" type="ORF">HJC23_013466</name>
</gene>
<dbReference type="Pfam" id="PF00630">
    <property type="entry name" value="Filamin"/>
    <property type="match status" value="1"/>
</dbReference>
<evidence type="ECO:0000256" key="15">
    <source>
        <dbReference type="PROSITE-ProRule" id="PRU00087"/>
    </source>
</evidence>
<dbReference type="InterPro" id="IPR013602">
    <property type="entry name" value="Dynein_heavy_linker"/>
</dbReference>
<dbReference type="Gene3D" id="1.20.1270.280">
    <property type="match status" value="1"/>
</dbReference>
<evidence type="ECO:0000313" key="19">
    <source>
        <dbReference type="EMBL" id="KAL3797634.1"/>
    </source>
</evidence>
<dbReference type="InterPro" id="IPR042219">
    <property type="entry name" value="AAA_lid_11_sf"/>
</dbReference>
<dbReference type="InterPro" id="IPR001298">
    <property type="entry name" value="Filamin/ABP280_rpt"/>
</dbReference>
<dbReference type="Gene3D" id="2.120.10.80">
    <property type="entry name" value="Kelch-type beta propeller"/>
    <property type="match status" value="2"/>
</dbReference>
<dbReference type="InterPro" id="IPR041466">
    <property type="entry name" value="Dynein_AAA5_ext"/>
</dbReference>
<dbReference type="InterPro" id="IPR041589">
    <property type="entry name" value="DNAH3_AAA_lid_1"/>
</dbReference>
<dbReference type="GO" id="GO:0005524">
    <property type="term" value="F:ATP binding"/>
    <property type="evidence" value="ECO:0007669"/>
    <property type="project" value="UniProtKB-KW"/>
</dbReference>
<dbReference type="SMART" id="SM00557">
    <property type="entry name" value="IG_FLMN"/>
    <property type="match status" value="1"/>
</dbReference>
<evidence type="ECO:0000256" key="5">
    <source>
        <dbReference type="ARBA" id="ARBA00022701"/>
    </source>
</evidence>
<keyword evidence="20" id="KW-1185">Reference proteome</keyword>
<sequence>MCHAAGTKTKSHSVSCVPFSLALILSMFGINFCIMWYATEHNLEVPSVDIPFFKRPSPKDFRGRNARQSSDNFVQRILHEANLTLPEQNNQPIPSLSDVASQYGPHPVIHNLDSCSTFRSSVPPKYRMMGVAGLFNTGTNYLAALLENNCQLPHRSSHERYYPFREQVPWGKHNTPVAHRGHEYFLWEHDGDHCPNVTVAGQGGSLVPNSFIVDFAKETRHFTSLVHLWNEWYGEYDSQSEIYPLLYIRFEDLLFHTKYVIRSLCECIGGSPPSDHRDLRYLEESAKNYAKVHAGANGFVDAMLRYGNPKKRLEGWTYLDYAYAMDHLDEELMTKFGYKYPDGEFMRIEGWAYLDYAYAMDHLDEELMAKFGFKYRLPSDYQQQRSTELRWEPRHCEGDVPSKRSGHSFTETGNGMAFLFGGVAFADRTRFDSKADADGRDVEFDVLDDITNLLASGSGPNAATRPRVQSGPTNDMFRLELSGGSSSDGDMYWNRVETQSVPPVRWQHTANFSDKLNTIIVFGGFGEESCRLNDLWMFDVQSETWTQPHVSSLPNSSLDPCSPWVSGPVDKELPSPRGAHASTLVCKGLCLVIFGGYGGGGGHTRRDLSDIHVFHIPSCQWHTVATTGTPPPARSGHRLLASLSNVGHDNLYVMGGWSACQQFDDVYVLENDGSTLTWSKLDTASGPESWGPKRWNFGAVSVPAVPNWKIFIFGGNSGELDQARPQGLLQNNLQVLECGHSESSEITWYHPVITGNCPCPRSDTPIIHCQDSGKIFLFGGWSTRWHDDMFACDVSDIVGPPYNIFSVKAVDWDKASSPITGGTELLLSGQGFSTYCGGSSTATVRFACSKGYREVTGDLKGDKEIACKAPEFSSYGPDEKVNVTVKIGANKFTNNALPFSFFSVTDASQTVAFGPGILSGIGKGNEASFVIQAKDERAKDRVCGMDRFNIKIRHLGDDQPIVNIESHNMSLSGCSNGISIVAGTKMKAMAARIKRKFADGTVPFEIEDRHDGTYLIKYTPPEEGKYKVDIEFDGTFHGQAGVIRGSPFEFSVTTGSDESASALDGNLLCNSIEVFIAQLKEFSLSTATGLGKTVSADDLRSLVAVKEHLRNFSRRKTALENGIASNRAALVYLKERSFNVPYLGRFLQDMDSAISAWNTVKAILPETVETISDVDEVWRGKIRFKIEAYSKELEGKHELFRKLPFWSYHHQVSGATIKLGCDAAKQVISRAFADLECETHNLDENAYLCNIFELGGLIASSQKHLEDMKTDLLEMTKLWEVSAKLETLIDSSKNMFWKDLNLDTLEECAKSKLKEVKALHKCTRWCDAFTSIDKICKDFLATIPLIVLLGSKCMRPRHWKSLINITGAKNVVPPCDNDSVPLGDVLTMNLLKFSNDVEEICDQASKEDKMERTLKQIEERWTGINFIMVPYEKKVGNVVETVPLLGIGEEDFESLENDQLLIQGMMASRFLAQFEQEVTGWQKALFNVSEVFLLVNDIQRTWTYLEPLFIHSEEVKRELPEDATRFIAIDIDTRSILHKAWSTKNVNRAFNQNGLIDKLEGIQEQLDICKKSLSDFLDGRRRQFPRYYFVSEADLLDILSNGGNPEKILSHISKIYLSTKTLTLSEHTSPTGRPFATEFVSGVGSEVCTFEPAVPLEGKVEVYMQTILDAQKKSIFETVKRSLDRYHKMPRHEWVFAKDADTSRPLDPAQTTLLVLAINYVKETEEALTEMRNGASDALTRYSEKQVSQLSDLIKLTHTDLSKGDRTRVMVCITMDAHARDIVEKMIRSKVSSIDSFIWQSQLKHKFRVPPSHARYQGRDTHLRGQGGERAEVAICDAVLPYDYEYLGNGPRLVITPLTDRVYVTATQALNLKMGCAPAGPAGTGKTETTKDLANALAKLIYVINCSPEMDYKGLGNIFKGVASSGAWVCFDEFNRLVPEVLSVCTVQFKSVCDGIAADATRIRIEGDEINLDPTCGAFITMNPGYLGRSELPEGLKALFRPMTVMVPDLILICENMLMAEGFVTAKALASKFFCLYSLLKALLSAQLHYDWGLRAIKSVLVVAGGFKRAEPNLAEDALLMRALRDFNVPKIVQDDEVIFFGLLGDLFPGIDPPRKRDESLESYVYQACANLGNNADETFCLKVVQTEELLAIRHCVFIMGPAGSGKSQCWRTLKEARNLRDPDIPTKVVDLNPKAVKTEELYGYINMATREWKDGLLSNIMRHLSSIPDENPKWIVLDGDLDANWIESMNSVMDDNRMLTLASNERIPLLPHMRMIFEIRDLKHATPATVSRAGIVYISSEGGSQWKSLVCSWISKKCYTKEITALFRSLFDKYISKTLLWLLVNTKSVVPVEDMNRVQVLLNMLNGCLNEDHISNPSTIETAFVYCAVWALGSTLTAADDGTDYRKLFSEWWRDEFKDVKFPSRDTVFEYWLDPASNTFDSWTKSPFFYSVSYDSQKMSMTQVTVPTSETCSVAYWIDMLVRMRKPVMLAGPAGTGKTQLVTGMIKKFKPSSYTSSTINFNFYTTSAVLAEIMAIPLEKKTGSNYGPPGQKKLVYFIDDLNLPEVDTYNTQSAIAHLRQHMEYEHCYDLQKMTPKNISNTQVVSCMNPTAGCFNINPRLQRWFATFAMGLPTPTSLLTIYQTFLDGHLHNFTDEIRSHSTNLIKAALGLHSLVGCTFRKTATNFHYEFNIRHISNVFQGLLVSTPENFKSVDKFTLLWLHESERVYGDRLVCADDFSKYNSLAQSQCKKVFPAFPTAKYYAKENAEPLLFCHFSEGIEDNTYNQVSSLVTMSRVLEECLKEYNESNPNLDLVLFEDAMKHIARIVRIVRNEGGHALLVGVGGSGKQSLARLAAFICGYNVVQIVISGTYSINDLKDDLKGMFIKAGVKDEGVMFLLTDSQITNERFLIYINDFLASGDVPDLFAVDDVDAIVHSVTSRVKEAGIVPERKNCWDYFISRVRKNLHVCLCFSPVGDGFRNRARRFPALVNCTVIDMFQPWPKEALLSVGKKFLSQVDLGFDRERDVIERFLPFSFEAVNKATIDYRRKERRSVYTTPKSYLELIKLYKILLEDSRSDSTAAILRLDNGLMKLRDTSERVAKLEHDLKEMLEDAAVKKEKAELIAATVSKEKAIAEVETSHAQMEKEQVAKIAEEVGQKQRDTENDLAKAEPAVEAAMQALDTLDQKDLSSCKGMLKPPPKLDEVFAATMCLLAGIMPSVVLQKNGKVKDVSWDAAKKQLMGNIKEYMTYLKEIKTHVDNGTINPQNFKEVREYIEKDYFNVETIRTKNQAAAGLCSFVLNIVTYYDIVVTVEPKRQALAEANKQLTEANEKLKVVMENVEGLEKKLATLTKELEEAEASKKEAMDAVAGSERKLNLAQRLTNALSSENRRWAENIVALRKKEKLLTGDVLLASAFISYIGPFTKHFRIHLMEKVFRPFLVKEFGKIATELGGEYIMPLSEAANPISTLTTPAEVAQWNADSLPADAVSTENGCLVCNSSRWPLIIDPQLQGIKWVKQKESGPQRNLQVVRLGQKDLIRKLELAMENGFTILIENLGESIDAVLMPVIQRATIKRGTKLFIKIGDKEVDFHPEFRLYLHTKLSNPHYPPEIQAETTLINFTVTMAGLEDQLLNLVVEKERPDLAALSSKLVNQQNGFKIKMKELEDDILHKLATAEGDITENVALIEGLEETKRITDDIQQKSELALKTQTDILATSEKYRSVANRSSLLFFLMNDLVKIHTYYIYSLAAFQQVFFRGIETSGEHTEGDSVATRCDVLCRNITLSTFNYIRRGLFEADKLTVAALLIFKILVNDGKIEPDEVDFLINRGSCADPGNMGPLHDWMPDIIWPKVKALECMPRFKGIGDSMQSESDAWEAWFDVEKVEEVAIPGAFNKKLNDLDRLMLLRAMRPDRLMNSLISYVGNTLGPEYITQKPFSMAATYAETNKRTPIFFVLFPGVDPTPWVECLGKEKGVCAENKRFVNISMGQGQEAPAEAIITMLAKEGGWVMLQNCHLMSSWVPKLERLLEVVAEDAHEDFRCFISAEPPPIASMKNMPESLMQSCVKVANEASSDVKSSLIRAWDHFSPETYESCSMPNKMKACLFSLCWFHAVVCGRRRFGQQGWSRHYSFNTGDLIICSNVLKSYLDTNAVIPWDDLRYIFGEIMYGGHITDAWDRRTCNTYLQEYQREELFTGLELAPGFKSPPPGEMDYDDYVKYTETSIPVESPLLFGLHPNAEIGYLTNSTEKLFFDILAMGGGADGGICEDSAHVVREVMTNIVDRLPEEFEMVSLSMKAKQLLEGPTGPYVVVALQECGRMNALVSEIRSSVSELDKGLKGQLNMSQAMEDLVSAFVLNQWPGRNPFSKCMWEKLAWPSQKNLMSQFADMLLRIDQLVRWTQEFETPKSIWLPGLFNPSSYLTAAQQVTARKTGLALDKMTIETHVTTMWDSSEVKDYAEDGTYIHGLYLEGARWPKGDEAGDPYDVCGTPCAGALCDSKLKDLLPLTPVIYVKSVPIQRQWEASPVGYLRHDPNIYECPVYITSFRGPTFIFVATLRSKDNNNKWTLLGVALLLQTDS</sequence>
<dbReference type="GO" id="GO:0005930">
    <property type="term" value="C:axoneme"/>
    <property type="evidence" value="ECO:0007669"/>
    <property type="project" value="UniProtKB-SubCell"/>
</dbReference>
<reference evidence="19 20" key="1">
    <citation type="journal article" date="2020" name="G3 (Bethesda)">
        <title>Improved Reference Genome for Cyclotella cryptica CCMP332, a Model for Cell Wall Morphogenesis, Salinity Adaptation, and Lipid Production in Diatoms (Bacillariophyta).</title>
        <authorList>
            <person name="Roberts W.R."/>
            <person name="Downey K.M."/>
            <person name="Ruck E.C."/>
            <person name="Traller J.C."/>
            <person name="Alverson A.J."/>
        </authorList>
    </citation>
    <scope>NUCLEOTIDE SEQUENCE [LARGE SCALE GENOMIC DNA]</scope>
    <source>
        <strain evidence="19 20">CCMP332</strain>
    </source>
</reference>
<keyword evidence="5" id="KW-0493">Microtubule</keyword>
<dbReference type="Pfam" id="PF12777">
    <property type="entry name" value="MT"/>
    <property type="match status" value="1"/>
</dbReference>
<evidence type="ECO:0000256" key="13">
    <source>
        <dbReference type="ARBA" id="ARBA00023212"/>
    </source>
</evidence>
<protein>
    <recommendedName>
        <fullName evidence="18">AAA+ ATPase domain-containing protein</fullName>
    </recommendedName>
</protein>
<dbReference type="PROSITE" id="PS50194">
    <property type="entry name" value="FILAMIN_REPEAT"/>
    <property type="match status" value="1"/>
</dbReference>
<evidence type="ECO:0000256" key="11">
    <source>
        <dbReference type="ARBA" id="ARBA00023069"/>
    </source>
</evidence>
<feature type="domain" description="AAA+ ATPase" evidence="18">
    <location>
        <begin position="2485"/>
        <end position="2636"/>
    </location>
</feature>
<keyword evidence="11" id="KW-0969">Cilium</keyword>
<feature type="repeat" description="Filamin" evidence="15">
    <location>
        <begin position="902"/>
        <end position="1052"/>
    </location>
</feature>
<dbReference type="FunFam" id="3.40.50.300:FF:001275">
    <property type="entry name" value="Dynein heavy chain, putative"/>
    <property type="match status" value="1"/>
</dbReference>
<evidence type="ECO:0000256" key="6">
    <source>
        <dbReference type="ARBA" id="ARBA00022737"/>
    </source>
</evidence>
<evidence type="ECO:0000256" key="17">
    <source>
        <dbReference type="SAM" id="Phobius"/>
    </source>
</evidence>
<dbReference type="Gene3D" id="1.20.58.1120">
    <property type="match status" value="1"/>
</dbReference>
<dbReference type="Pfam" id="PF03028">
    <property type="entry name" value="Dynein_heavy"/>
    <property type="match status" value="1"/>
</dbReference>
<dbReference type="InterPro" id="IPR024743">
    <property type="entry name" value="Dynein_HC_stalk"/>
</dbReference>
<feature type="transmembrane region" description="Helical" evidence="17">
    <location>
        <begin position="16"/>
        <end position="38"/>
    </location>
</feature>
<dbReference type="InterPro" id="IPR035706">
    <property type="entry name" value="AAA_9"/>
</dbReference>
<evidence type="ECO:0000256" key="10">
    <source>
        <dbReference type="ARBA" id="ARBA00023054"/>
    </source>
</evidence>
<dbReference type="GO" id="GO:0005874">
    <property type="term" value="C:microtubule"/>
    <property type="evidence" value="ECO:0007669"/>
    <property type="project" value="UniProtKB-KW"/>
</dbReference>
<keyword evidence="13" id="KW-0206">Cytoskeleton</keyword>
<keyword evidence="17" id="KW-0472">Membrane</keyword>
<accession>A0ABD3QB63</accession>
<dbReference type="Gene3D" id="1.10.8.710">
    <property type="match status" value="1"/>
</dbReference>
<dbReference type="InterPro" id="IPR024317">
    <property type="entry name" value="Dynein_heavy_chain_D4_dom"/>
</dbReference>
<dbReference type="InterPro" id="IPR042228">
    <property type="entry name" value="Dynein_linker_3"/>
</dbReference>
<organism evidence="19 20">
    <name type="scientific">Cyclotella cryptica</name>
    <dbReference type="NCBI Taxonomy" id="29204"/>
    <lineage>
        <taxon>Eukaryota</taxon>
        <taxon>Sar</taxon>
        <taxon>Stramenopiles</taxon>
        <taxon>Ochrophyta</taxon>
        <taxon>Bacillariophyta</taxon>
        <taxon>Coscinodiscophyceae</taxon>
        <taxon>Thalassiosirophycidae</taxon>
        <taxon>Stephanodiscales</taxon>
        <taxon>Stephanodiscaceae</taxon>
        <taxon>Cyclotella</taxon>
    </lineage>
</organism>
<keyword evidence="7" id="KW-0547">Nucleotide-binding</keyword>
<comment type="similarity">
    <text evidence="2">Belongs to the dynein heavy chain family.</text>
</comment>
<dbReference type="Proteomes" id="UP001516023">
    <property type="component" value="Unassembled WGS sequence"/>
</dbReference>
<dbReference type="FunFam" id="1.10.287.2620:FF:000001">
    <property type="entry name" value="Cytoplasmic dynein heavy chain 1"/>
    <property type="match status" value="1"/>
</dbReference>
<feature type="domain" description="AAA+ ATPase" evidence="18">
    <location>
        <begin position="1872"/>
        <end position="1975"/>
    </location>
</feature>
<dbReference type="InterPro" id="IPR013783">
    <property type="entry name" value="Ig-like_fold"/>
</dbReference>
<evidence type="ECO:0000256" key="8">
    <source>
        <dbReference type="ARBA" id="ARBA00022840"/>
    </source>
</evidence>
<evidence type="ECO:0000259" key="18">
    <source>
        <dbReference type="SMART" id="SM00382"/>
    </source>
</evidence>
<evidence type="ECO:0000313" key="20">
    <source>
        <dbReference type="Proteomes" id="UP001516023"/>
    </source>
</evidence>
<dbReference type="Gene3D" id="1.20.140.100">
    <property type="entry name" value="Dynein heavy chain, N-terminal domain 2"/>
    <property type="match status" value="1"/>
</dbReference>
<feature type="domain" description="AAA+ ATPase" evidence="18">
    <location>
        <begin position="2833"/>
        <end position="3022"/>
    </location>
</feature>
<evidence type="ECO:0000256" key="7">
    <source>
        <dbReference type="ARBA" id="ARBA00022741"/>
    </source>
</evidence>
<dbReference type="SUPFAM" id="SSF81296">
    <property type="entry name" value="E set domains"/>
    <property type="match status" value="1"/>
</dbReference>
<dbReference type="Gene3D" id="6.10.140.1060">
    <property type="match status" value="1"/>
</dbReference>
<dbReference type="InterPro" id="IPR042222">
    <property type="entry name" value="Dynein_2_N"/>
</dbReference>
<evidence type="ECO:0000256" key="4">
    <source>
        <dbReference type="ARBA" id="ARBA00022490"/>
    </source>
</evidence>
<keyword evidence="12" id="KW-0505">Motor protein</keyword>
<dbReference type="FunFam" id="3.40.50.300:FF:000049">
    <property type="entry name" value="Dynein, axonemal, heavy chain 5"/>
    <property type="match status" value="1"/>
</dbReference>
<dbReference type="Gene3D" id="1.20.920.30">
    <property type="match status" value="1"/>
</dbReference>
<evidence type="ECO:0000256" key="14">
    <source>
        <dbReference type="ARBA" id="ARBA00023273"/>
    </source>
</evidence>
<comment type="caution">
    <text evidence="19">The sequence shown here is derived from an EMBL/GenBank/DDBJ whole genome shotgun (WGS) entry which is preliminary data.</text>
</comment>
<dbReference type="FunFam" id="3.40.50.300:FF:000738">
    <property type="entry name" value="Dynein heavy chain axonemal"/>
    <property type="match status" value="1"/>
</dbReference>
<evidence type="ECO:0000256" key="9">
    <source>
        <dbReference type="ARBA" id="ARBA00023017"/>
    </source>
</evidence>
<keyword evidence="6" id="KW-0677">Repeat</keyword>
<dbReference type="PANTHER" id="PTHR45703">
    <property type="entry name" value="DYNEIN HEAVY CHAIN"/>
    <property type="match status" value="1"/>
</dbReference>
<dbReference type="InterPro" id="IPR015915">
    <property type="entry name" value="Kelch-typ_b-propeller"/>
</dbReference>
<dbReference type="InterPro" id="IPR003593">
    <property type="entry name" value="AAA+_ATPase"/>
</dbReference>
<dbReference type="InterPro" id="IPR014756">
    <property type="entry name" value="Ig_E-set"/>
</dbReference>
<proteinExistence type="inferred from homology"/>
<dbReference type="Gene3D" id="1.10.287.2620">
    <property type="match status" value="1"/>
</dbReference>
<dbReference type="Pfam" id="PF17857">
    <property type="entry name" value="AAA_lid_1"/>
    <property type="match status" value="1"/>
</dbReference>
<dbReference type="Gene3D" id="3.20.180.20">
    <property type="entry name" value="Dynein heavy chain, N-terminal domain 2"/>
    <property type="match status" value="1"/>
</dbReference>
<evidence type="ECO:0000256" key="2">
    <source>
        <dbReference type="ARBA" id="ARBA00008887"/>
    </source>
</evidence>
<dbReference type="Pfam" id="PF18198">
    <property type="entry name" value="AAA_lid_11"/>
    <property type="match status" value="1"/>
</dbReference>
<keyword evidence="14" id="KW-0966">Cell projection</keyword>
<comment type="subcellular location">
    <subcellularLocation>
        <location evidence="1">Cytoplasm</location>
        <location evidence="1">Cytoskeleton</location>
        <location evidence="1">Cilium axoneme</location>
    </subcellularLocation>
</comment>
<dbReference type="Gene3D" id="1.20.920.20">
    <property type="match status" value="1"/>
</dbReference>
<dbReference type="InterPro" id="IPR027417">
    <property type="entry name" value="P-loop_NTPase"/>
</dbReference>
<evidence type="ECO:0000256" key="12">
    <source>
        <dbReference type="ARBA" id="ARBA00023175"/>
    </source>
</evidence>
<dbReference type="SUPFAM" id="SSF117281">
    <property type="entry name" value="Kelch motif"/>
    <property type="match status" value="1"/>
</dbReference>
<evidence type="ECO:0000256" key="16">
    <source>
        <dbReference type="SAM" id="Coils"/>
    </source>
</evidence>
<evidence type="ECO:0000256" key="3">
    <source>
        <dbReference type="ARBA" id="ARBA00022441"/>
    </source>
</evidence>
<feature type="coiled-coil region" evidence="16">
    <location>
        <begin position="3092"/>
        <end position="3119"/>
    </location>
</feature>
<dbReference type="Pfam" id="PF12774">
    <property type="entry name" value="AAA_6"/>
    <property type="match status" value="1"/>
</dbReference>
<dbReference type="FunFam" id="1.10.8.710:FF:000007">
    <property type="entry name" value="Putative dynein heavy chain"/>
    <property type="match status" value="1"/>
</dbReference>
<dbReference type="InterPro" id="IPR026983">
    <property type="entry name" value="DHC"/>
</dbReference>
<dbReference type="SUPFAM" id="SSF52540">
    <property type="entry name" value="P-loop containing nucleoside triphosphate hydrolases"/>
    <property type="match status" value="4"/>
</dbReference>
<keyword evidence="8" id="KW-0067">ATP-binding</keyword>
<dbReference type="PANTHER" id="PTHR45703:SF8">
    <property type="entry name" value="DYNEINS HEAVY CHAIN"/>
    <property type="match status" value="1"/>
</dbReference>
<dbReference type="Gene3D" id="1.10.472.130">
    <property type="match status" value="1"/>
</dbReference>
<dbReference type="Pfam" id="PF24681">
    <property type="entry name" value="Kelch_KLHDC2_KLHL20_DRC7"/>
    <property type="match status" value="1"/>
</dbReference>
<dbReference type="SMART" id="SM00382">
    <property type="entry name" value="AAA"/>
    <property type="match status" value="3"/>
</dbReference>
<dbReference type="Pfam" id="PF12775">
    <property type="entry name" value="AAA_7"/>
    <property type="match status" value="1"/>
</dbReference>
<dbReference type="Pfam" id="PF17852">
    <property type="entry name" value="Dynein_AAA_lid"/>
    <property type="match status" value="1"/>
</dbReference>
<dbReference type="Pfam" id="PF08393">
    <property type="entry name" value="DHC_N2"/>
    <property type="match status" value="1"/>
</dbReference>
<dbReference type="Pfam" id="PF12781">
    <property type="entry name" value="AAA_9"/>
    <property type="match status" value="1"/>
</dbReference>
<dbReference type="InterPro" id="IPR043160">
    <property type="entry name" value="Dynein_C_barrel"/>
</dbReference>
<dbReference type="EMBL" id="JABMIG020000053">
    <property type="protein sequence ID" value="KAL3797634.1"/>
    <property type="molecule type" value="Genomic_DNA"/>
</dbReference>
<dbReference type="Gene3D" id="1.10.8.1220">
    <property type="match status" value="1"/>
</dbReference>
<dbReference type="Gene3D" id="2.60.40.10">
    <property type="entry name" value="Immunoglobulins"/>
    <property type="match status" value="2"/>
</dbReference>
<dbReference type="InterPro" id="IPR035699">
    <property type="entry name" value="AAA_6"/>
</dbReference>
<keyword evidence="9" id="KW-0243">Dynein</keyword>
<feature type="coiled-coil region" evidence="16">
    <location>
        <begin position="3311"/>
        <end position="3373"/>
    </location>
</feature>
<dbReference type="Pfam" id="PF12780">
    <property type="entry name" value="AAA_8"/>
    <property type="match status" value="1"/>
</dbReference>
<dbReference type="Gene3D" id="3.10.490.20">
    <property type="match status" value="1"/>
</dbReference>